<reference evidence="10" key="1">
    <citation type="submission" date="2020-08" db="EMBL/GenBank/DDBJ databases">
        <title>Genome public.</title>
        <authorList>
            <person name="Liu C."/>
            <person name="Sun Q."/>
        </authorList>
    </citation>
    <scope>NUCLEOTIDE SEQUENCE</scope>
    <source>
        <strain evidence="10">NSJ-40</strain>
    </source>
</reference>
<comment type="subunit">
    <text evidence="7">Homodimer.</text>
</comment>
<dbReference type="SUPFAM" id="SSF51905">
    <property type="entry name" value="FAD/NAD(P)-binding domain"/>
    <property type="match status" value="1"/>
</dbReference>
<evidence type="ECO:0000256" key="1">
    <source>
        <dbReference type="ARBA" id="ARBA00009333"/>
    </source>
</evidence>
<evidence type="ECO:0000256" key="8">
    <source>
        <dbReference type="RuleBase" id="RU003881"/>
    </source>
</evidence>
<keyword evidence="3 7" id="KW-0274">FAD</keyword>
<comment type="similarity">
    <text evidence="1 7">Belongs to the class-II pyridine nucleotide-disulfide oxidoreductase family.</text>
</comment>
<keyword evidence="5" id="KW-1015">Disulfide bond</keyword>
<evidence type="ECO:0000256" key="6">
    <source>
        <dbReference type="ARBA" id="ARBA00023284"/>
    </source>
</evidence>
<comment type="cofactor">
    <cofactor evidence="8">
        <name>FAD</name>
        <dbReference type="ChEBI" id="CHEBI:57692"/>
    </cofactor>
    <text evidence="8">Binds 1 FAD per subunit.</text>
</comment>
<keyword evidence="2 7" id="KW-0285">Flavoprotein</keyword>
<evidence type="ECO:0000256" key="3">
    <source>
        <dbReference type="ARBA" id="ARBA00022827"/>
    </source>
</evidence>
<evidence type="ECO:0000256" key="7">
    <source>
        <dbReference type="RuleBase" id="RU003880"/>
    </source>
</evidence>
<proteinExistence type="inferred from homology"/>
<evidence type="ECO:0000259" key="9">
    <source>
        <dbReference type="Pfam" id="PF07992"/>
    </source>
</evidence>
<comment type="caution">
    <text evidence="10">The sequence shown here is derived from an EMBL/GenBank/DDBJ whole genome shotgun (WGS) entry which is preliminary data.</text>
</comment>
<evidence type="ECO:0000313" key="11">
    <source>
        <dbReference type="Proteomes" id="UP000651482"/>
    </source>
</evidence>
<comment type="catalytic activity">
    <reaction evidence="7">
        <text>[thioredoxin]-dithiol + NADP(+) = [thioredoxin]-disulfide + NADPH + H(+)</text>
        <dbReference type="Rhea" id="RHEA:20345"/>
        <dbReference type="Rhea" id="RHEA-COMP:10698"/>
        <dbReference type="Rhea" id="RHEA-COMP:10700"/>
        <dbReference type="ChEBI" id="CHEBI:15378"/>
        <dbReference type="ChEBI" id="CHEBI:29950"/>
        <dbReference type="ChEBI" id="CHEBI:50058"/>
        <dbReference type="ChEBI" id="CHEBI:57783"/>
        <dbReference type="ChEBI" id="CHEBI:58349"/>
        <dbReference type="EC" id="1.8.1.9"/>
    </reaction>
</comment>
<feature type="domain" description="FAD/NAD(P)-binding" evidence="9">
    <location>
        <begin position="6"/>
        <end position="293"/>
    </location>
</feature>
<dbReference type="RefSeq" id="WP_249319431.1">
    <property type="nucleotide sequence ID" value="NZ_JACRSN010000008.1"/>
</dbReference>
<dbReference type="InterPro" id="IPR005982">
    <property type="entry name" value="Thioredox_Rdtase"/>
</dbReference>
<organism evidence="10 11">
    <name type="scientific">Yeguia hominis</name>
    <dbReference type="NCBI Taxonomy" id="2763662"/>
    <lineage>
        <taxon>Bacteria</taxon>
        <taxon>Bacillati</taxon>
        <taxon>Bacillota</taxon>
        <taxon>Clostridia</taxon>
        <taxon>Eubacteriales</taxon>
        <taxon>Yeguiaceae</taxon>
        <taxon>Yeguia</taxon>
    </lineage>
</organism>
<keyword evidence="8" id="KW-0521">NADP</keyword>
<dbReference type="Proteomes" id="UP000651482">
    <property type="component" value="Unassembled WGS sequence"/>
</dbReference>
<dbReference type="GO" id="GO:0019430">
    <property type="term" value="P:removal of superoxide radicals"/>
    <property type="evidence" value="ECO:0007669"/>
    <property type="project" value="UniProtKB-UniRule"/>
</dbReference>
<gene>
    <name evidence="10" type="primary">trxB</name>
    <name evidence="10" type="ORF">IAG03_06810</name>
</gene>
<evidence type="ECO:0000256" key="5">
    <source>
        <dbReference type="ARBA" id="ARBA00023157"/>
    </source>
</evidence>
<dbReference type="PRINTS" id="PR00469">
    <property type="entry name" value="PNDRDTASEII"/>
</dbReference>
<dbReference type="InterPro" id="IPR008255">
    <property type="entry name" value="Pyr_nucl-diS_OxRdtase_2_AS"/>
</dbReference>
<protein>
    <recommendedName>
        <fullName evidence="7">Thioredoxin reductase</fullName>
        <ecNumber evidence="7">1.8.1.9</ecNumber>
    </recommendedName>
</protein>
<dbReference type="GO" id="GO:0004791">
    <property type="term" value="F:thioredoxin-disulfide reductase (NADPH) activity"/>
    <property type="evidence" value="ECO:0007669"/>
    <property type="project" value="UniProtKB-UniRule"/>
</dbReference>
<dbReference type="InterPro" id="IPR023753">
    <property type="entry name" value="FAD/NAD-binding_dom"/>
</dbReference>
<evidence type="ECO:0000256" key="4">
    <source>
        <dbReference type="ARBA" id="ARBA00023002"/>
    </source>
</evidence>
<dbReference type="Pfam" id="PF07992">
    <property type="entry name" value="Pyr_redox_2"/>
    <property type="match status" value="1"/>
</dbReference>
<dbReference type="GO" id="GO:0005737">
    <property type="term" value="C:cytoplasm"/>
    <property type="evidence" value="ECO:0007669"/>
    <property type="project" value="InterPro"/>
</dbReference>
<evidence type="ECO:0000313" key="10">
    <source>
        <dbReference type="EMBL" id="MBC8533719.1"/>
    </source>
</evidence>
<name>A0A926HRF0_9FIRM</name>
<sequence length="305" mass="32582">MVETLYDVAIIGGGPGGYAAALYCARAGLSAVVLEKLSPGGQMGTTDRIENYPGFPDGISGFELGVRMQQSAERFGAETRLTEVRAAELAAKEKVLHTAEGDVRARTVILATGASPRELGLPEEQSLRGRGVSYCATCDGMFYRGKEVVIVGGGDTAAADAVFLSKLCRTVTLVHRRDALRASKAYLDPLSRCENLRYVWNAQVVSILHENTVTGVTLRDRKTGRTQELACDGVFVAIGQTPNTTLFRGQVAMDEAGYLLTDETMRTDLPGVYAVGDVRQKTLRQIVTAVADGAIASKSVEADLS</sequence>
<keyword evidence="6 7" id="KW-0676">Redox-active center</keyword>
<dbReference type="PANTHER" id="PTHR48105">
    <property type="entry name" value="THIOREDOXIN REDUCTASE 1-RELATED-RELATED"/>
    <property type="match status" value="1"/>
</dbReference>
<keyword evidence="4 7" id="KW-0560">Oxidoreductase</keyword>
<keyword evidence="11" id="KW-1185">Reference proteome</keyword>
<dbReference type="AlphaFoldDB" id="A0A926HRF0"/>
<dbReference type="EMBL" id="JACRSN010000008">
    <property type="protein sequence ID" value="MBC8533719.1"/>
    <property type="molecule type" value="Genomic_DNA"/>
</dbReference>
<dbReference type="Gene3D" id="3.50.50.60">
    <property type="entry name" value="FAD/NAD(P)-binding domain"/>
    <property type="match status" value="2"/>
</dbReference>
<dbReference type="PROSITE" id="PS00573">
    <property type="entry name" value="PYRIDINE_REDOX_2"/>
    <property type="match status" value="1"/>
</dbReference>
<accession>A0A926HRF0</accession>
<dbReference type="NCBIfam" id="TIGR01292">
    <property type="entry name" value="TRX_reduct"/>
    <property type="match status" value="1"/>
</dbReference>
<dbReference type="PRINTS" id="PR00368">
    <property type="entry name" value="FADPNR"/>
</dbReference>
<evidence type="ECO:0000256" key="2">
    <source>
        <dbReference type="ARBA" id="ARBA00022630"/>
    </source>
</evidence>
<dbReference type="InterPro" id="IPR036188">
    <property type="entry name" value="FAD/NAD-bd_sf"/>
</dbReference>
<dbReference type="InterPro" id="IPR050097">
    <property type="entry name" value="Ferredoxin-NADP_redctase_2"/>
</dbReference>
<dbReference type="EC" id="1.8.1.9" evidence="7"/>